<feature type="coiled-coil region" evidence="3">
    <location>
        <begin position="128"/>
        <end position="155"/>
    </location>
</feature>
<dbReference type="Pfam" id="PF00653">
    <property type="entry name" value="BIR"/>
    <property type="match status" value="1"/>
</dbReference>
<dbReference type="GeneID" id="36336591"/>
<dbReference type="InterPro" id="IPR051190">
    <property type="entry name" value="Baculoviral_IAP"/>
</dbReference>
<dbReference type="SMART" id="SM00238">
    <property type="entry name" value="BIR"/>
    <property type="match status" value="1"/>
</dbReference>
<keyword evidence="5" id="KW-1185">Reference proteome</keyword>
<dbReference type="CTD" id="36336591"/>
<dbReference type="STRING" id="6210.W6V0D6"/>
<dbReference type="PANTHER" id="PTHR46771">
    <property type="entry name" value="DETERIN"/>
    <property type="match status" value="1"/>
</dbReference>
<dbReference type="RefSeq" id="XP_024355528.1">
    <property type="nucleotide sequence ID" value="XM_024490125.1"/>
</dbReference>
<dbReference type="PROSITE" id="PS50143">
    <property type="entry name" value="BIR_REPEAT_2"/>
    <property type="match status" value="1"/>
</dbReference>
<dbReference type="OrthoDB" id="2196114at2759"/>
<dbReference type="SUPFAM" id="SSF57924">
    <property type="entry name" value="Inhibitor of apoptosis (IAP) repeat"/>
    <property type="match status" value="1"/>
</dbReference>
<comment type="caution">
    <text evidence="4">The sequence shown here is derived from an EMBL/GenBank/DDBJ whole genome shotgun (WGS) entry which is preliminary data.</text>
</comment>
<evidence type="ECO:0000313" key="5">
    <source>
        <dbReference type="Proteomes" id="UP000019149"/>
    </source>
</evidence>
<dbReference type="CDD" id="cd00022">
    <property type="entry name" value="BIR"/>
    <property type="match status" value="1"/>
</dbReference>
<dbReference type="EMBL" id="APAU02000003">
    <property type="protein sequence ID" value="EUB64332.1"/>
    <property type="molecule type" value="Genomic_DNA"/>
</dbReference>
<organism evidence="4 5">
    <name type="scientific">Echinococcus granulosus</name>
    <name type="common">Hydatid tapeworm</name>
    <dbReference type="NCBI Taxonomy" id="6210"/>
    <lineage>
        <taxon>Eukaryota</taxon>
        <taxon>Metazoa</taxon>
        <taxon>Spiralia</taxon>
        <taxon>Lophotrochozoa</taxon>
        <taxon>Platyhelminthes</taxon>
        <taxon>Cestoda</taxon>
        <taxon>Eucestoda</taxon>
        <taxon>Cyclophyllidea</taxon>
        <taxon>Taeniidae</taxon>
        <taxon>Echinococcus</taxon>
        <taxon>Echinococcus granulosus group</taxon>
    </lineage>
</organism>
<gene>
    <name evidence="4" type="ORF">EGR_00876</name>
</gene>
<keyword evidence="2" id="KW-0862">Zinc</keyword>
<dbReference type="GO" id="GO:0046872">
    <property type="term" value="F:metal ion binding"/>
    <property type="evidence" value="ECO:0007669"/>
    <property type="project" value="UniProtKB-KW"/>
</dbReference>
<evidence type="ECO:0000256" key="3">
    <source>
        <dbReference type="SAM" id="Coils"/>
    </source>
</evidence>
<sequence>MVTVNEARMPSPFLEDPLTLVPGRIATFKKWPHTRPEDKCVPQTLADAGFYHRPDVSEDSVQCFVCHKLLYGWASDEDPMAEHKAHCPDCAFVRLVEAHGGGYEKAPRQAVIDAECARFRAKFTYLFEEEVRRRLQRYENDLQHLKKAAISFQRNLQYSTRVLSYRRRLFDALTTKNSYGILKAATL</sequence>
<evidence type="ECO:0000256" key="1">
    <source>
        <dbReference type="ARBA" id="ARBA00022723"/>
    </source>
</evidence>
<dbReference type="KEGG" id="egl:EGR_00876"/>
<keyword evidence="3" id="KW-0175">Coiled coil</keyword>
<accession>W6V0D6</accession>
<keyword evidence="1" id="KW-0479">Metal-binding</keyword>
<proteinExistence type="predicted"/>
<dbReference type="Proteomes" id="UP000019149">
    <property type="component" value="Unassembled WGS sequence"/>
</dbReference>
<name>W6V0D6_ECHGR</name>
<evidence type="ECO:0000313" key="4">
    <source>
        <dbReference type="EMBL" id="EUB64332.1"/>
    </source>
</evidence>
<dbReference type="Gene3D" id="1.10.1170.10">
    <property type="entry name" value="Inhibitor Of Apoptosis Protein (2mihbC-IAP-1), Chain A"/>
    <property type="match status" value="1"/>
</dbReference>
<dbReference type="AlphaFoldDB" id="W6V0D6"/>
<dbReference type="InterPro" id="IPR001370">
    <property type="entry name" value="BIR_rpt"/>
</dbReference>
<dbReference type="OMA" id="AECARFR"/>
<evidence type="ECO:0000256" key="2">
    <source>
        <dbReference type="ARBA" id="ARBA00022833"/>
    </source>
</evidence>
<dbReference type="PANTHER" id="PTHR46771:SF5">
    <property type="entry name" value="DETERIN"/>
    <property type="match status" value="1"/>
</dbReference>
<protein>
    <submittedName>
        <fullName evidence="4">Baculoviral IAP repeat-containing protein</fullName>
    </submittedName>
</protein>
<reference evidence="4 5" key="1">
    <citation type="journal article" date="2013" name="Nat. Genet.">
        <title>The genome of the hydatid tapeworm Echinococcus granulosus.</title>
        <authorList>
            <person name="Zheng H."/>
            <person name="Zhang W."/>
            <person name="Zhang L."/>
            <person name="Zhang Z."/>
            <person name="Li J."/>
            <person name="Lu G."/>
            <person name="Zhu Y."/>
            <person name="Wang Y."/>
            <person name="Huang Y."/>
            <person name="Liu J."/>
            <person name="Kang H."/>
            <person name="Chen J."/>
            <person name="Wang L."/>
            <person name="Chen A."/>
            <person name="Yu S."/>
            <person name="Gao Z."/>
            <person name="Jin L."/>
            <person name="Gu W."/>
            <person name="Wang Z."/>
            <person name="Zhao L."/>
            <person name="Shi B."/>
            <person name="Wen H."/>
            <person name="Lin R."/>
            <person name="Jones M.K."/>
            <person name="Brejova B."/>
            <person name="Vinar T."/>
            <person name="Zhao G."/>
            <person name="McManus D.P."/>
            <person name="Chen Z."/>
            <person name="Zhou Y."/>
            <person name="Wang S."/>
        </authorList>
    </citation>
    <scope>NUCLEOTIDE SEQUENCE [LARGE SCALE GENOMIC DNA]</scope>
</reference>